<dbReference type="EC" id="2.1.1.64" evidence="5"/>
<sequence length="251" mass="27284">MSQTSTLSPAGSPPGRNADPKEIDKFSELAHRWWDPNSEFKPLHDLNPLRLGWIDGIAHLPGKQVIDVGCGGGILSESMARLGATVRGIDLSTKALKVADLHSLESGVPVTYEEIAVEDLAARIPGSVDVVTCMEMLEHVPDPASIVHACTTLVRPGGYVFFSTINRNLKAYLLAIVGAEYVLNMLPRGTHDYEKFITPSEMARFARQAGLDLIEMRGMTYNPLSQTYSLGHDTGVNYMMAFRKTAAKAAG</sequence>
<evidence type="ECO:0000313" key="7">
    <source>
        <dbReference type="EMBL" id="TSP13247.1"/>
    </source>
</evidence>
<dbReference type="Gene3D" id="3.40.50.150">
    <property type="entry name" value="Vaccinia Virus protein VP39"/>
    <property type="match status" value="1"/>
</dbReference>
<evidence type="ECO:0000313" key="8">
    <source>
        <dbReference type="Proteomes" id="UP000318943"/>
    </source>
</evidence>
<comment type="catalytic activity">
    <reaction evidence="5">
        <text>a 3-demethylubiquinol + S-adenosyl-L-methionine = a ubiquinol + S-adenosyl-L-homocysteine + H(+)</text>
        <dbReference type="Rhea" id="RHEA:44380"/>
        <dbReference type="Rhea" id="RHEA-COMP:9566"/>
        <dbReference type="Rhea" id="RHEA-COMP:10914"/>
        <dbReference type="ChEBI" id="CHEBI:15378"/>
        <dbReference type="ChEBI" id="CHEBI:17976"/>
        <dbReference type="ChEBI" id="CHEBI:57856"/>
        <dbReference type="ChEBI" id="CHEBI:59789"/>
        <dbReference type="ChEBI" id="CHEBI:84422"/>
        <dbReference type="EC" id="2.1.1.64"/>
    </reaction>
</comment>
<keyword evidence="8" id="KW-1185">Reference proteome</keyword>
<feature type="binding site" evidence="5">
    <location>
        <position position="50"/>
    </location>
    <ligand>
        <name>S-adenosyl-L-methionine</name>
        <dbReference type="ChEBI" id="CHEBI:59789"/>
    </ligand>
</feature>
<keyword evidence="3 5" id="KW-0831">Ubiquinone biosynthesis</keyword>
<dbReference type="RefSeq" id="WP_144197427.1">
    <property type="nucleotide sequence ID" value="NZ_CAJPVH010000003.1"/>
</dbReference>
<keyword evidence="1 5" id="KW-0489">Methyltransferase</keyword>
<feature type="region of interest" description="Disordered" evidence="6">
    <location>
        <begin position="1"/>
        <end position="21"/>
    </location>
</feature>
<feature type="binding site" evidence="5">
    <location>
        <position position="90"/>
    </location>
    <ligand>
        <name>S-adenosyl-L-methionine</name>
        <dbReference type="ChEBI" id="CHEBI:59789"/>
    </ligand>
</feature>
<dbReference type="InterPro" id="IPR029063">
    <property type="entry name" value="SAM-dependent_MTases_sf"/>
</dbReference>
<dbReference type="HAMAP" id="MF_00472">
    <property type="entry name" value="UbiG"/>
    <property type="match status" value="1"/>
</dbReference>
<comment type="pathway">
    <text evidence="5">Cofactor biosynthesis; ubiquinone biosynthesis.</text>
</comment>
<dbReference type="Pfam" id="PF13489">
    <property type="entry name" value="Methyltransf_23"/>
    <property type="match status" value="1"/>
</dbReference>
<reference evidence="7 8" key="1">
    <citation type="submission" date="2019-05" db="EMBL/GenBank/DDBJ databases">
        <title>Whole genome sequence analysis of Cupriavidus campinensis S14E4C strain.</title>
        <authorList>
            <person name="Abbaszade G."/>
            <person name="Szabo A."/>
            <person name="Toumi M."/>
            <person name="Toth E."/>
        </authorList>
    </citation>
    <scope>NUCLEOTIDE SEQUENCE [LARGE SCALE GENOMIC DNA]</scope>
    <source>
        <strain evidence="7 8">S14E4C</strain>
    </source>
</reference>
<evidence type="ECO:0000256" key="4">
    <source>
        <dbReference type="ARBA" id="ARBA00022691"/>
    </source>
</evidence>
<evidence type="ECO:0000256" key="3">
    <source>
        <dbReference type="ARBA" id="ARBA00022688"/>
    </source>
</evidence>
<dbReference type="SUPFAM" id="SSF53335">
    <property type="entry name" value="S-adenosyl-L-methionine-dependent methyltransferases"/>
    <property type="match status" value="1"/>
</dbReference>
<dbReference type="PANTHER" id="PTHR43464">
    <property type="entry name" value="METHYLTRANSFERASE"/>
    <property type="match status" value="1"/>
</dbReference>
<comment type="function">
    <text evidence="5">O-methyltransferase that catalyzes the 2 O-methylation steps in the ubiquinone biosynthetic pathway.</text>
</comment>
<dbReference type="PANTHER" id="PTHR43464:SF19">
    <property type="entry name" value="UBIQUINONE BIOSYNTHESIS O-METHYLTRANSFERASE, MITOCHONDRIAL"/>
    <property type="match status" value="1"/>
</dbReference>
<dbReference type="CDD" id="cd02440">
    <property type="entry name" value="AdoMet_MTases"/>
    <property type="match status" value="1"/>
</dbReference>
<dbReference type="EC" id="2.1.1.222" evidence="5"/>
<evidence type="ECO:0000256" key="5">
    <source>
        <dbReference type="HAMAP-Rule" id="MF_00472"/>
    </source>
</evidence>
<keyword evidence="4 5" id="KW-0949">S-adenosyl-L-methionine</keyword>
<dbReference type="GO" id="GO:0061542">
    <property type="term" value="F:3-demethylubiquinol 3-O-methyltransferase activity"/>
    <property type="evidence" value="ECO:0007669"/>
    <property type="project" value="UniProtKB-EC"/>
</dbReference>
<organism evidence="7 8">
    <name type="scientific">Cupriavidus campinensis</name>
    <dbReference type="NCBI Taxonomy" id="151783"/>
    <lineage>
        <taxon>Bacteria</taxon>
        <taxon>Pseudomonadati</taxon>
        <taxon>Pseudomonadota</taxon>
        <taxon>Betaproteobacteria</taxon>
        <taxon>Burkholderiales</taxon>
        <taxon>Burkholderiaceae</taxon>
        <taxon>Cupriavidus</taxon>
    </lineage>
</organism>
<evidence type="ECO:0000256" key="2">
    <source>
        <dbReference type="ARBA" id="ARBA00022679"/>
    </source>
</evidence>
<keyword evidence="2 5" id="KW-0808">Transferase</keyword>
<dbReference type="GO" id="GO:0102208">
    <property type="term" value="F:2-polyprenyl-6-hydroxyphenol methylase activity"/>
    <property type="evidence" value="ECO:0007669"/>
    <property type="project" value="UniProtKB-EC"/>
</dbReference>
<accession>A0ABY3EQK5</accession>
<dbReference type="GO" id="GO:0032259">
    <property type="term" value="P:methylation"/>
    <property type="evidence" value="ECO:0007669"/>
    <property type="project" value="UniProtKB-KW"/>
</dbReference>
<feature type="binding site" evidence="5">
    <location>
        <position position="69"/>
    </location>
    <ligand>
        <name>S-adenosyl-L-methionine</name>
        <dbReference type="ChEBI" id="CHEBI:59789"/>
    </ligand>
</feature>
<evidence type="ECO:0000256" key="6">
    <source>
        <dbReference type="SAM" id="MobiDB-lite"/>
    </source>
</evidence>
<dbReference type="InterPro" id="IPR010233">
    <property type="entry name" value="UbiG_MeTrfase"/>
</dbReference>
<protein>
    <recommendedName>
        <fullName evidence="5">Ubiquinone biosynthesis O-methyltransferase</fullName>
    </recommendedName>
    <alternativeName>
        <fullName evidence="5">2-polyprenyl-6-hydroxyphenol methylase</fullName>
        <ecNumber evidence="5">2.1.1.222</ecNumber>
    </alternativeName>
    <alternativeName>
        <fullName evidence="5">3-demethylubiquinone 3-O-methyltransferase</fullName>
        <ecNumber evidence="5">2.1.1.64</ecNumber>
    </alternativeName>
</protein>
<dbReference type="NCBIfam" id="TIGR01983">
    <property type="entry name" value="UbiG"/>
    <property type="match status" value="1"/>
</dbReference>
<proteinExistence type="inferred from homology"/>
<dbReference type="Proteomes" id="UP000318943">
    <property type="component" value="Unassembled WGS sequence"/>
</dbReference>
<comment type="similarity">
    <text evidence="5">Belongs to the methyltransferase superfamily. UbiG/COQ3 family.</text>
</comment>
<evidence type="ECO:0000256" key="1">
    <source>
        <dbReference type="ARBA" id="ARBA00022603"/>
    </source>
</evidence>
<feature type="binding site" evidence="5">
    <location>
        <position position="134"/>
    </location>
    <ligand>
        <name>S-adenosyl-L-methionine</name>
        <dbReference type="ChEBI" id="CHEBI:59789"/>
    </ligand>
</feature>
<gene>
    <name evidence="5 7" type="primary">ubiG</name>
    <name evidence="7" type="ORF">FGG12_09590</name>
</gene>
<name>A0ABY3EQK5_9BURK</name>
<comment type="caution">
    <text evidence="7">The sequence shown here is derived from an EMBL/GenBank/DDBJ whole genome shotgun (WGS) entry which is preliminary data.</text>
</comment>
<dbReference type="EMBL" id="VCIZ01000004">
    <property type="protein sequence ID" value="TSP13247.1"/>
    <property type="molecule type" value="Genomic_DNA"/>
</dbReference>
<comment type="catalytic activity">
    <reaction evidence="5">
        <text>a 3-(all-trans-polyprenyl)benzene-1,2-diol + S-adenosyl-L-methionine = a 2-methoxy-6-(all-trans-polyprenyl)phenol + S-adenosyl-L-homocysteine + H(+)</text>
        <dbReference type="Rhea" id="RHEA:31411"/>
        <dbReference type="Rhea" id="RHEA-COMP:9550"/>
        <dbReference type="Rhea" id="RHEA-COMP:9551"/>
        <dbReference type="ChEBI" id="CHEBI:15378"/>
        <dbReference type="ChEBI" id="CHEBI:57856"/>
        <dbReference type="ChEBI" id="CHEBI:59789"/>
        <dbReference type="ChEBI" id="CHEBI:62729"/>
        <dbReference type="ChEBI" id="CHEBI:62731"/>
        <dbReference type="EC" id="2.1.1.222"/>
    </reaction>
</comment>